<evidence type="ECO:0000313" key="3">
    <source>
        <dbReference type="Proteomes" id="UP000005096"/>
    </source>
</evidence>
<dbReference type="Proteomes" id="UP000005096">
    <property type="component" value="Chromosome"/>
</dbReference>
<dbReference type="AlphaFoldDB" id="E3CWC6"/>
<dbReference type="EMBL" id="CM001022">
    <property type="protein sequence ID" value="EFQ23378.1"/>
    <property type="molecule type" value="Genomic_DNA"/>
</dbReference>
<keyword evidence="1" id="KW-0812">Transmembrane</keyword>
<evidence type="ECO:0000256" key="1">
    <source>
        <dbReference type="SAM" id="Phobius"/>
    </source>
</evidence>
<dbReference type="eggNOG" id="ENOG5033ERB">
    <property type="taxonomic scope" value="Bacteria"/>
</dbReference>
<dbReference type="HOGENOM" id="CLU_127716_0_0_0"/>
<dbReference type="PaxDb" id="584708-Apau_0951"/>
<accession>E3CWC6</accession>
<protein>
    <recommendedName>
        <fullName evidence="4">LPS export ABC transporter periplasmic protein LptC</fullName>
    </recommendedName>
</protein>
<organism evidence="2 3">
    <name type="scientific">Aminomonas paucivorans DSM 12260</name>
    <dbReference type="NCBI Taxonomy" id="584708"/>
    <lineage>
        <taxon>Bacteria</taxon>
        <taxon>Thermotogati</taxon>
        <taxon>Synergistota</taxon>
        <taxon>Synergistia</taxon>
        <taxon>Synergistales</taxon>
        <taxon>Synergistaceae</taxon>
        <taxon>Aminomonas</taxon>
    </lineage>
</organism>
<gene>
    <name evidence="2" type="ORF">Apau_0951</name>
</gene>
<evidence type="ECO:0008006" key="4">
    <source>
        <dbReference type="Google" id="ProtNLM"/>
    </source>
</evidence>
<dbReference type="STRING" id="584708.Apau_0951"/>
<feature type="transmembrane region" description="Helical" evidence="1">
    <location>
        <begin position="6"/>
        <end position="24"/>
    </location>
</feature>
<sequence>MWSGRHIALFLGLGGGLLIGGFLWRDLHLPQQAGVPSGLPDVRVEQFDLRRQVGGQDWTIRASRAERSEGVAQAASMDLEIQGPGDRVTRVRAQKGLFEEAKEDMTLWQVEGSLREKGKTLSWKAAEARYDGKSREWRFPGGVTFRRDSLFLVAGTGRLLPKGDIRLDDGVKARWAVRP</sequence>
<proteinExistence type="predicted"/>
<keyword evidence="1" id="KW-0472">Membrane</keyword>
<keyword evidence="1" id="KW-1133">Transmembrane helix</keyword>
<reference evidence="2 3" key="1">
    <citation type="journal article" date="2010" name="Stand. Genomic Sci.">
        <title>Non-contiguous finished genome sequence of Aminomonas paucivorans type strain (GLU-3).</title>
        <authorList>
            <person name="Pitluck S."/>
            <person name="Yasawong M."/>
            <person name="Held B."/>
            <person name="Lapidus A."/>
            <person name="Nolan M."/>
            <person name="Copeland A."/>
            <person name="Lucas S."/>
            <person name="Del Rio T.G."/>
            <person name="Tice H."/>
            <person name="Cheng J.F."/>
            <person name="Chertkov O."/>
            <person name="Goodwin L."/>
            <person name="Tapia R."/>
            <person name="Han C."/>
            <person name="Liolios K."/>
            <person name="Ivanova N."/>
            <person name="Mavromatis K."/>
            <person name="Ovchinnikova G."/>
            <person name="Pati A."/>
            <person name="Chen A."/>
            <person name="Palaniappan K."/>
            <person name="Land M."/>
            <person name="Hauser L."/>
            <person name="Chang Y.J."/>
            <person name="Jeffries C.D."/>
            <person name="Pukall R."/>
            <person name="Spring S."/>
            <person name="Rohde M."/>
            <person name="Sikorski J."/>
            <person name="Goker M."/>
            <person name="Woyke T."/>
            <person name="Bristow J."/>
            <person name="Eisen J.A."/>
            <person name="Markowitz V."/>
            <person name="Hugenholtz P."/>
            <person name="Kyrpides N.C."/>
            <person name="Klenk H.P."/>
        </authorList>
    </citation>
    <scope>NUCLEOTIDE SEQUENCE [LARGE SCALE GENOMIC DNA]</scope>
    <source>
        <strain evidence="2 3">DSM 12260</strain>
    </source>
</reference>
<name>E3CWC6_9BACT</name>
<evidence type="ECO:0000313" key="2">
    <source>
        <dbReference type="EMBL" id="EFQ23378.1"/>
    </source>
</evidence>
<keyword evidence="3" id="KW-1185">Reference proteome</keyword>
<dbReference type="RefSeq" id="WP_006300554.1">
    <property type="nucleotide sequence ID" value="NZ_CM001022.1"/>
</dbReference>